<evidence type="ECO:0000313" key="1">
    <source>
        <dbReference type="EMBL" id="QQO97372.1"/>
    </source>
</evidence>
<name>A0A8E4UY37_9CAUD</name>
<accession>A0A8E4UY37</accession>
<dbReference type="EMBL" id="MT732450">
    <property type="protein sequence ID" value="QQO97372.1"/>
    <property type="molecule type" value="Genomic_DNA"/>
</dbReference>
<reference evidence="1" key="1">
    <citation type="submission" date="2020-07" db="EMBL/GenBank/DDBJ databases">
        <title>Highly diverse flavobacterial phages as mortality factor during North Sea spring blooms.</title>
        <authorList>
            <person name="Bartlau N."/>
            <person name="Wichels A."/>
            <person name="Krohne G."/>
            <person name="Adriaenssens E.M."/>
            <person name="Heins A."/>
            <person name="Fuchs B.M."/>
            <person name="Amann R."/>
            <person name="Moraru C."/>
        </authorList>
    </citation>
    <scope>NUCLEOTIDE SEQUENCE</scope>
</reference>
<protein>
    <submittedName>
        <fullName evidence="1">Uncharacterized protein</fullName>
    </submittedName>
</protein>
<keyword evidence="2" id="KW-1185">Reference proteome</keyword>
<dbReference type="Proteomes" id="UP000693899">
    <property type="component" value="Segment"/>
</dbReference>
<evidence type="ECO:0000313" key="2">
    <source>
        <dbReference type="Proteomes" id="UP000693899"/>
    </source>
</evidence>
<sequence>MATIVFGHKYIDKIYGIATVLSVETSNSFNDVLNWTYKEIMHRDRLYRHYFEQRNSKQ</sequence>
<proteinExistence type="predicted"/>
<gene>
    <name evidence="1" type="ORF">Colly1_85</name>
</gene>
<organism evidence="1 2">
    <name type="scientific">Maribacter phage Colly_1</name>
    <dbReference type="NCBI Taxonomy" id="2745691"/>
    <lineage>
        <taxon>Viruses</taxon>
        <taxon>Duplodnaviria</taxon>
        <taxon>Heunggongvirae</taxon>
        <taxon>Uroviricota</taxon>
        <taxon>Caudoviricetes</taxon>
        <taxon>Molycolviridae</taxon>
        <taxon>Mollyvirus</taxon>
        <taxon>Mollyvirus colly</taxon>
    </lineage>
</organism>